<sequence length="229" mass="24638">MSQTARTSDESSTQASGPRGSSWADDAEQRVLDEAVRLAPKAGWNAGLVSRALAAAGFSEAEGQLLLPEGARDLAALLSRRHDAAALQRLKAFDVAALKIRQRIREGVVARLDAAQQHADVLRPLAAFLAFPTNLALALRLTWDSADVIWRWAGDTATDENHYSKRAILSGILVSTLAVDLASGRDSALSHLDARIDNVMAFEKWKAGLKPMDLAGEVVGALARMRYGK</sequence>
<name>A0ABY4ZXC2_9CAUL</name>
<organism evidence="3 4">
    <name type="scientific">Caulobacter segnis</name>
    <dbReference type="NCBI Taxonomy" id="88688"/>
    <lineage>
        <taxon>Bacteria</taxon>
        <taxon>Pseudomonadati</taxon>
        <taxon>Pseudomonadota</taxon>
        <taxon>Alphaproteobacteria</taxon>
        <taxon>Caulobacterales</taxon>
        <taxon>Caulobacteraceae</taxon>
        <taxon>Caulobacter</taxon>
    </lineage>
</organism>
<reference evidence="3 4" key="1">
    <citation type="submission" date="2022-04" db="EMBL/GenBank/DDBJ databases">
        <title>Genome sequence of soybean root-associated Caulobacter segnis RL271.</title>
        <authorList>
            <person name="Longley R."/>
            <person name="Bonito G."/>
            <person name="Trigodet F."/>
            <person name="Crosson S."/>
            <person name="Fiebig A."/>
        </authorList>
    </citation>
    <scope>NUCLEOTIDE SEQUENCE [LARGE SCALE GENOMIC DNA]</scope>
    <source>
        <strain evidence="3 4">RL271</strain>
    </source>
</reference>
<dbReference type="NCBIfam" id="TIGR02396">
    <property type="entry name" value="diverge_rpsU"/>
    <property type="match status" value="1"/>
</dbReference>
<dbReference type="Gene3D" id="1.10.357.10">
    <property type="entry name" value="Tetracycline Repressor, domain 2"/>
    <property type="match status" value="1"/>
</dbReference>
<feature type="domain" description="COQ9 C-terminal" evidence="2">
    <location>
        <begin position="137"/>
        <end position="203"/>
    </location>
</feature>
<dbReference type="Proteomes" id="UP001057520">
    <property type="component" value="Chromosome"/>
</dbReference>
<gene>
    <name evidence="3" type="ORF">MZV50_04430</name>
</gene>
<evidence type="ECO:0000259" key="2">
    <source>
        <dbReference type="Pfam" id="PF08511"/>
    </source>
</evidence>
<evidence type="ECO:0000313" key="3">
    <source>
        <dbReference type="EMBL" id="USQ96824.1"/>
    </source>
</evidence>
<dbReference type="InterPro" id="IPR013718">
    <property type="entry name" value="COQ9_C"/>
</dbReference>
<feature type="region of interest" description="Disordered" evidence="1">
    <location>
        <begin position="1"/>
        <end position="25"/>
    </location>
</feature>
<evidence type="ECO:0000313" key="4">
    <source>
        <dbReference type="Proteomes" id="UP001057520"/>
    </source>
</evidence>
<proteinExistence type="predicted"/>
<accession>A0ABY4ZXC2</accession>
<dbReference type="Pfam" id="PF08511">
    <property type="entry name" value="COQ9"/>
    <property type="match status" value="1"/>
</dbReference>
<protein>
    <submittedName>
        <fullName evidence="3">COQ9 family protein</fullName>
    </submittedName>
</protein>
<dbReference type="EMBL" id="CP096040">
    <property type="protein sequence ID" value="USQ96824.1"/>
    <property type="molecule type" value="Genomic_DNA"/>
</dbReference>
<feature type="compositionally biased region" description="Polar residues" evidence="1">
    <location>
        <begin position="1"/>
        <end position="16"/>
    </location>
</feature>
<keyword evidence="4" id="KW-1185">Reference proteome</keyword>
<dbReference type="InterPro" id="IPR012762">
    <property type="entry name" value="Ubiq_biosynth_COQ9"/>
</dbReference>
<evidence type="ECO:0000256" key="1">
    <source>
        <dbReference type="SAM" id="MobiDB-lite"/>
    </source>
</evidence>